<dbReference type="EC" id="2.7.1.-" evidence="6"/>
<dbReference type="CDD" id="cd24000">
    <property type="entry name" value="ASKHA_NBD_HK"/>
    <property type="match status" value="1"/>
</dbReference>
<gene>
    <name evidence="8" type="ORF">GPU96_11g22280</name>
</gene>
<dbReference type="Proteomes" id="UP001059546">
    <property type="component" value="Chromosome XI"/>
</dbReference>
<dbReference type="PRINTS" id="PR00475">
    <property type="entry name" value="HEXOKINASE"/>
</dbReference>
<dbReference type="GO" id="GO:0008865">
    <property type="term" value="F:fructokinase activity"/>
    <property type="evidence" value="ECO:0007669"/>
    <property type="project" value="TreeGrafter"/>
</dbReference>
<comment type="similarity">
    <text evidence="6">Belongs to the hexokinase family.</text>
</comment>
<dbReference type="Gene3D" id="3.30.420.40">
    <property type="match status" value="1"/>
</dbReference>
<dbReference type="PANTHER" id="PTHR19443:SF16">
    <property type="entry name" value="HEXOKINASE TYPE 1-RELATED"/>
    <property type="match status" value="1"/>
</dbReference>
<evidence type="ECO:0000256" key="4">
    <source>
        <dbReference type="ARBA" id="ARBA00044613"/>
    </source>
</evidence>
<dbReference type="GO" id="GO:0005524">
    <property type="term" value="F:ATP binding"/>
    <property type="evidence" value="ECO:0007669"/>
    <property type="project" value="UniProtKB-UniRule"/>
</dbReference>
<comment type="pathway">
    <text evidence="2">Carbohydrate metabolism; hexose metabolism.</text>
</comment>
<dbReference type="GO" id="GO:0001678">
    <property type="term" value="P:intracellular glucose homeostasis"/>
    <property type="evidence" value="ECO:0007669"/>
    <property type="project" value="InterPro"/>
</dbReference>
<dbReference type="InterPro" id="IPR022672">
    <property type="entry name" value="Hexokinase_N"/>
</dbReference>
<evidence type="ECO:0000256" key="6">
    <source>
        <dbReference type="RuleBase" id="RU362007"/>
    </source>
</evidence>
<evidence type="ECO:0000256" key="1">
    <source>
        <dbReference type="ARBA" id="ARBA00004888"/>
    </source>
</evidence>
<feature type="domain" description="Hexokinase N-terminal" evidence="7">
    <location>
        <begin position="34"/>
        <end position="236"/>
    </location>
</feature>
<evidence type="ECO:0000256" key="3">
    <source>
        <dbReference type="ARBA" id="ARBA00023152"/>
    </source>
</evidence>
<dbReference type="PROSITE" id="PS51748">
    <property type="entry name" value="HEXOKINASE_2"/>
    <property type="match status" value="1"/>
</dbReference>
<keyword evidence="6" id="KW-0418">Kinase</keyword>
<keyword evidence="6" id="KW-0547">Nucleotide-binding</keyword>
<organism evidence="8 9">
    <name type="scientific">Encephalitozoon hellem</name>
    <name type="common">Microsporidian parasite</name>
    <dbReference type="NCBI Taxonomy" id="27973"/>
    <lineage>
        <taxon>Eukaryota</taxon>
        <taxon>Fungi</taxon>
        <taxon>Fungi incertae sedis</taxon>
        <taxon>Microsporidia</taxon>
        <taxon>Unikaryonidae</taxon>
        <taxon>Encephalitozoon</taxon>
    </lineage>
</organism>
<dbReference type="AlphaFoldDB" id="A0A9Q9FCQ4"/>
<protein>
    <recommendedName>
        <fullName evidence="6">Phosphotransferase</fullName>
        <ecNumber evidence="6">2.7.1.-</ecNumber>
    </recommendedName>
</protein>
<dbReference type="GO" id="GO:0005829">
    <property type="term" value="C:cytosol"/>
    <property type="evidence" value="ECO:0007669"/>
    <property type="project" value="TreeGrafter"/>
</dbReference>
<dbReference type="EMBL" id="CP075157">
    <property type="protein sequence ID" value="UTX44425.1"/>
    <property type="molecule type" value="Genomic_DNA"/>
</dbReference>
<comment type="catalytic activity">
    <reaction evidence="5">
        <text>D-fructose + ATP = D-fructose 6-phosphate + ADP + H(+)</text>
        <dbReference type="Rhea" id="RHEA:16125"/>
        <dbReference type="ChEBI" id="CHEBI:15378"/>
        <dbReference type="ChEBI" id="CHEBI:30616"/>
        <dbReference type="ChEBI" id="CHEBI:37721"/>
        <dbReference type="ChEBI" id="CHEBI:61527"/>
        <dbReference type="ChEBI" id="CHEBI:456216"/>
        <dbReference type="EC" id="2.7.1.1"/>
    </reaction>
    <physiologicalReaction direction="left-to-right" evidence="5">
        <dbReference type="Rhea" id="RHEA:16126"/>
    </physiologicalReaction>
</comment>
<evidence type="ECO:0000313" key="9">
    <source>
        <dbReference type="Proteomes" id="UP001059546"/>
    </source>
</evidence>
<evidence type="ECO:0000313" key="8">
    <source>
        <dbReference type="EMBL" id="UTX44425.1"/>
    </source>
</evidence>
<dbReference type="InterPro" id="IPR043129">
    <property type="entry name" value="ATPase_NBD"/>
</dbReference>
<dbReference type="GO" id="GO:0005536">
    <property type="term" value="F:D-glucose binding"/>
    <property type="evidence" value="ECO:0007669"/>
    <property type="project" value="InterPro"/>
</dbReference>
<dbReference type="Pfam" id="PF00349">
    <property type="entry name" value="Hexokinase_1"/>
    <property type="match status" value="1"/>
</dbReference>
<dbReference type="InterPro" id="IPR001312">
    <property type="entry name" value="Hexokinase"/>
</dbReference>
<dbReference type="SUPFAM" id="SSF53067">
    <property type="entry name" value="Actin-like ATPase domain"/>
    <property type="match status" value="2"/>
</dbReference>
<comment type="catalytic activity">
    <reaction evidence="4">
        <text>a D-hexose + ATP = a D-hexose 6-phosphate + ADP + H(+)</text>
        <dbReference type="Rhea" id="RHEA:22740"/>
        <dbReference type="ChEBI" id="CHEBI:4194"/>
        <dbReference type="ChEBI" id="CHEBI:15378"/>
        <dbReference type="ChEBI" id="CHEBI:30616"/>
        <dbReference type="ChEBI" id="CHEBI:229467"/>
        <dbReference type="ChEBI" id="CHEBI:456216"/>
        <dbReference type="EC" id="2.7.1.1"/>
    </reaction>
    <physiologicalReaction direction="left-to-right" evidence="4">
        <dbReference type="Rhea" id="RHEA:22741"/>
    </physiologicalReaction>
</comment>
<accession>A0A9Q9FCQ4</accession>
<dbReference type="GO" id="GO:0005739">
    <property type="term" value="C:mitochondrion"/>
    <property type="evidence" value="ECO:0007669"/>
    <property type="project" value="TreeGrafter"/>
</dbReference>
<sequence length="454" mass="50404">MLFTAKRTEAIVALIVGTFGIWPSVNGKEAGNQASSFPIQKLEIQEIKKAFTERITKAQKSNSDGDFLRSHIDLNKARTKYRGCCTFVVIDVGGTHLKIGEILIDLGSKKENGALCFDSIVECSPSLYKYPDTSKIPNEDRMTWNEWVAEKIGEFYGQESPERSIDACLTFSYPLTQTSINNATIERVTKNFCFKVDENTFKVNVVEALNSSLKNRSINVHVNCVVNDSTATYMAGMLRGYDNIIGIVLGTGTNSSFCVKKESGEDVLYNSEWGSTNVPRSALTEADLAVITDLEMKKASYNIVDILAGGCKLSEIVLNRLKNLHPEMYEEYAGRKEYLCSMIRSAISRSSKDILEEDFKLYRTLVSMVDHFNTRGTKILGSMISAIIDSCMGNMGHVTLILNGTAFSNMKLRNAFEIEVQCMYPSIGINFVFLGNASLEGSAFVSFIHSNNVE</sequence>
<dbReference type="Gene3D" id="3.40.367.20">
    <property type="match status" value="1"/>
</dbReference>
<dbReference type="GO" id="GO:0006096">
    <property type="term" value="P:glycolytic process"/>
    <property type="evidence" value="ECO:0007669"/>
    <property type="project" value="UniProtKB-KW"/>
</dbReference>
<evidence type="ECO:0000259" key="7">
    <source>
        <dbReference type="Pfam" id="PF00349"/>
    </source>
</evidence>
<dbReference type="PANTHER" id="PTHR19443">
    <property type="entry name" value="HEXOKINASE"/>
    <property type="match status" value="1"/>
</dbReference>
<reference evidence="8" key="1">
    <citation type="submission" date="2021-05" db="EMBL/GenBank/DDBJ databases">
        <title>Encephalitozoon hellem ATCC 50604 Complete Genome.</title>
        <authorList>
            <person name="Mascarenhas dos Santos A.C."/>
            <person name="Julian A.T."/>
            <person name="Pombert J.-F."/>
        </authorList>
    </citation>
    <scope>NUCLEOTIDE SEQUENCE</scope>
    <source>
        <strain evidence="8">ATCC 50604</strain>
    </source>
</reference>
<keyword evidence="6" id="KW-0067">ATP-binding</keyword>
<keyword evidence="3 6" id="KW-0324">Glycolysis</keyword>
<comment type="pathway">
    <text evidence="1">Carbohydrate degradation; glycolysis; D-glyceraldehyde 3-phosphate and glycerone phosphate from D-glucose: step 1/4.</text>
</comment>
<evidence type="ECO:0000256" key="5">
    <source>
        <dbReference type="ARBA" id="ARBA00047905"/>
    </source>
</evidence>
<dbReference type="GO" id="GO:0004340">
    <property type="term" value="F:glucokinase activity"/>
    <property type="evidence" value="ECO:0007669"/>
    <property type="project" value="TreeGrafter"/>
</dbReference>
<evidence type="ECO:0000256" key="2">
    <source>
        <dbReference type="ARBA" id="ARBA00005028"/>
    </source>
</evidence>
<name>A0A9Q9FCQ4_ENCHE</name>
<proteinExistence type="inferred from homology"/>
<keyword evidence="6" id="KW-0808">Transferase</keyword>
<dbReference type="GO" id="GO:0006006">
    <property type="term" value="P:glucose metabolic process"/>
    <property type="evidence" value="ECO:0007669"/>
    <property type="project" value="TreeGrafter"/>
</dbReference>